<dbReference type="EMBL" id="VYQF01000012">
    <property type="protein sequence ID" value="KAA9035481.1"/>
    <property type="molecule type" value="Genomic_DNA"/>
</dbReference>
<dbReference type="SUPFAM" id="SSF51735">
    <property type="entry name" value="NAD(P)-binding Rossmann-fold domains"/>
    <property type="match status" value="1"/>
</dbReference>
<dbReference type="InterPro" id="IPR036291">
    <property type="entry name" value="NAD(P)-bd_dom_sf"/>
</dbReference>
<dbReference type="AlphaFoldDB" id="A0A5J5IAD9"/>
<keyword evidence="2" id="KW-0520">NAD</keyword>
<dbReference type="Pfam" id="PF03446">
    <property type="entry name" value="NAD_binding_2"/>
    <property type="match status" value="1"/>
</dbReference>
<dbReference type="RefSeq" id="WP_150416901.1">
    <property type="nucleotide sequence ID" value="NZ_VYQF01000012.1"/>
</dbReference>
<dbReference type="GO" id="GO:0051287">
    <property type="term" value="F:NAD binding"/>
    <property type="evidence" value="ECO:0007669"/>
    <property type="project" value="InterPro"/>
</dbReference>
<dbReference type="GO" id="GO:0016491">
    <property type="term" value="F:oxidoreductase activity"/>
    <property type="evidence" value="ECO:0007669"/>
    <property type="project" value="UniProtKB-KW"/>
</dbReference>
<evidence type="ECO:0000256" key="3">
    <source>
        <dbReference type="PIRSR" id="PIRSR000103-1"/>
    </source>
</evidence>
<accession>A0A5J5IAD9</accession>
<dbReference type="Proteomes" id="UP000326903">
    <property type="component" value="Unassembled WGS sequence"/>
</dbReference>
<dbReference type="PANTHER" id="PTHR43580">
    <property type="entry name" value="OXIDOREDUCTASE GLYR1-RELATED"/>
    <property type="match status" value="1"/>
</dbReference>
<evidence type="ECO:0000259" key="4">
    <source>
        <dbReference type="Pfam" id="PF03446"/>
    </source>
</evidence>
<dbReference type="InterPro" id="IPR008927">
    <property type="entry name" value="6-PGluconate_DH-like_C_sf"/>
</dbReference>
<feature type="domain" description="3-hydroxyisobutyrate dehydrogenase-like NAD-binding" evidence="5">
    <location>
        <begin position="161"/>
        <end position="275"/>
    </location>
</feature>
<gene>
    <name evidence="6" type="ORF">FW778_21210</name>
</gene>
<organism evidence="6 7">
    <name type="scientific">Ginsengibacter hankyongi</name>
    <dbReference type="NCBI Taxonomy" id="2607284"/>
    <lineage>
        <taxon>Bacteria</taxon>
        <taxon>Pseudomonadati</taxon>
        <taxon>Bacteroidota</taxon>
        <taxon>Chitinophagia</taxon>
        <taxon>Chitinophagales</taxon>
        <taxon>Chitinophagaceae</taxon>
        <taxon>Ginsengibacter</taxon>
    </lineage>
</organism>
<keyword evidence="1" id="KW-0560">Oxidoreductase</keyword>
<comment type="caution">
    <text evidence="6">The sequence shown here is derived from an EMBL/GenBank/DDBJ whole genome shotgun (WGS) entry which is preliminary data.</text>
</comment>
<dbReference type="InterPro" id="IPR051265">
    <property type="entry name" value="HIBADH-related_NP60_sf"/>
</dbReference>
<dbReference type="InterPro" id="IPR013328">
    <property type="entry name" value="6PGD_dom2"/>
</dbReference>
<dbReference type="PIRSF" id="PIRSF000103">
    <property type="entry name" value="HIBADH"/>
    <property type="match status" value="1"/>
</dbReference>
<reference evidence="6 7" key="1">
    <citation type="submission" date="2019-09" db="EMBL/GenBank/DDBJ databases">
        <title>Draft genome sequence of Ginsengibacter sp. BR5-29.</title>
        <authorList>
            <person name="Im W.-T."/>
        </authorList>
    </citation>
    <scope>NUCLEOTIDE SEQUENCE [LARGE SCALE GENOMIC DNA]</scope>
    <source>
        <strain evidence="6 7">BR5-29</strain>
    </source>
</reference>
<dbReference type="SUPFAM" id="SSF48179">
    <property type="entry name" value="6-phosphogluconate dehydrogenase C-terminal domain-like"/>
    <property type="match status" value="1"/>
</dbReference>
<name>A0A5J5IAD9_9BACT</name>
<dbReference type="InterPro" id="IPR006115">
    <property type="entry name" value="6PGDH_NADP-bd"/>
</dbReference>
<evidence type="ECO:0000256" key="1">
    <source>
        <dbReference type="ARBA" id="ARBA00023002"/>
    </source>
</evidence>
<dbReference type="Gene3D" id="1.10.1040.10">
    <property type="entry name" value="N-(1-d-carboxylethyl)-l-norvaline Dehydrogenase, domain 2"/>
    <property type="match status" value="1"/>
</dbReference>
<keyword evidence="7" id="KW-1185">Reference proteome</keyword>
<dbReference type="Pfam" id="PF14833">
    <property type="entry name" value="NAD_binding_11"/>
    <property type="match status" value="1"/>
</dbReference>
<proteinExistence type="predicted"/>
<dbReference type="GO" id="GO:0050661">
    <property type="term" value="F:NADP binding"/>
    <property type="evidence" value="ECO:0007669"/>
    <property type="project" value="InterPro"/>
</dbReference>
<evidence type="ECO:0000259" key="5">
    <source>
        <dbReference type="Pfam" id="PF14833"/>
    </source>
</evidence>
<evidence type="ECO:0000313" key="7">
    <source>
        <dbReference type="Proteomes" id="UP000326903"/>
    </source>
</evidence>
<evidence type="ECO:0000313" key="6">
    <source>
        <dbReference type="EMBL" id="KAA9035481.1"/>
    </source>
</evidence>
<protein>
    <submittedName>
        <fullName evidence="6">NAD(P)-dependent oxidoreductase</fullName>
    </submittedName>
</protein>
<sequence>MKAFLGTGLLGHGFVRAMISKGETVQVWNRTASKAKDLEQYGAKALEDIAAAVSNAEIVHLALKDDATVDVALSEAEPGLAKGTIIVDHTTTSVEGAKKRTAEWQSKGFLYQHAPVFMGPQNALESTGFMLVSGDQRLVKKLEPQLSALTGKLINLGEEPGKAAAMKLTGNLFLVAFTGAIADMISFAHASGISVSELLQLFSEWNPASALPARLKRMTADDFSNPSWRLDMARKDTGLFMQEAASKNIPLTVIPPVADLMDKWIKKGHGPDDWSIIGKIE</sequence>
<evidence type="ECO:0000256" key="2">
    <source>
        <dbReference type="ARBA" id="ARBA00023027"/>
    </source>
</evidence>
<dbReference type="Gene3D" id="3.40.50.720">
    <property type="entry name" value="NAD(P)-binding Rossmann-like Domain"/>
    <property type="match status" value="1"/>
</dbReference>
<dbReference type="PANTHER" id="PTHR43580:SF2">
    <property type="entry name" value="CYTOKINE-LIKE NUCLEAR FACTOR N-PAC"/>
    <property type="match status" value="1"/>
</dbReference>
<feature type="active site" evidence="3">
    <location>
        <position position="167"/>
    </location>
</feature>
<dbReference type="InterPro" id="IPR029154">
    <property type="entry name" value="HIBADH-like_NADP-bd"/>
</dbReference>
<dbReference type="InterPro" id="IPR015815">
    <property type="entry name" value="HIBADH-related"/>
</dbReference>
<feature type="domain" description="6-phosphogluconate dehydrogenase NADP-binding" evidence="4">
    <location>
        <begin position="3"/>
        <end position="154"/>
    </location>
</feature>